<dbReference type="KEGG" id="mic:Mic7113_5583"/>
<protein>
    <recommendedName>
        <fullName evidence="1">PatA-like N-terminal domain-containing protein</fullName>
    </recommendedName>
</protein>
<evidence type="ECO:0000259" key="1">
    <source>
        <dbReference type="Pfam" id="PF14332"/>
    </source>
</evidence>
<gene>
    <name evidence="2" type="ORF">Mic7113_5583</name>
</gene>
<feature type="domain" description="PatA-like N-terminal" evidence="1">
    <location>
        <begin position="4"/>
        <end position="163"/>
    </location>
</feature>
<dbReference type="HOGENOM" id="CLU_081867_0_0_3"/>
<dbReference type="STRING" id="1173027.Mic7113_5583"/>
<keyword evidence="3" id="KW-1185">Reference proteome</keyword>
<accession>K9WLD0</accession>
<dbReference type="OrthoDB" id="424057at2"/>
<dbReference type="AlphaFoldDB" id="K9WLD0"/>
<dbReference type="eggNOG" id="COG0457">
    <property type="taxonomic scope" value="Bacteria"/>
</dbReference>
<evidence type="ECO:0000313" key="3">
    <source>
        <dbReference type="Proteomes" id="UP000010471"/>
    </source>
</evidence>
<name>K9WLD0_9CYAN</name>
<dbReference type="Pfam" id="PF14332">
    <property type="entry name" value="DUF4388"/>
    <property type="match status" value="1"/>
</dbReference>
<dbReference type="EMBL" id="CP003630">
    <property type="protein sequence ID" value="AFZ21215.1"/>
    <property type="molecule type" value="Genomic_DNA"/>
</dbReference>
<dbReference type="RefSeq" id="WP_015185348.1">
    <property type="nucleotide sequence ID" value="NC_019738.1"/>
</dbReference>
<dbReference type="Proteomes" id="UP000010471">
    <property type="component" value="Chromosome"/>
</dbReference>
<organism evidence="2 3">
    <name type="scientific">Allocoleopsis franciscana PCC 7113</name>
    <dbReference type="NCBI Taxonomy" id="1173027"/>
    <lineage>
        <taxon>Bacteria</taxon>
        <taxon>Bacillati</taxon>
        <taxon>Cyanobacteriota</taxon>
        <taxon>Cyanophyceae</taxon>
        <taxon>Coleofasciculales</taxon>
        <taxon>Coleofasciculaceae</taxon>
        <taxon>Allocoleopsis</taxon>
        <taxon>Allocoleopsis franciscana</taxon>
    </lineage>
</organism>
<reference evidence="2 3" key="1">
    <citation type="submission" date="2012-06" db="EMBL/GenBank/DDBJ databases">
        <title>Finished chromosome of genome of Microcoleus sp. PCC 7113.</title>
        <authorList>
            <consortium name="US DOE Joint Genome Institute"/>
            <person name="Gugger M."/>
            <person name="Coursin T."/>
            <person name="Rippka R."/>
            <person name="Tandeau De Marsac N."/>
            <person name="Huntemann M."/>
            <person name="Wei C.-L."/>
            <person name="Han J."/>
            <person name="Detter J.C."/>
            <person name="Han C."/>
            <person name="Tapia R."/>
            <person name="Chen A."/>
            <person name="Kyrpides N."/>
            <person name="Mavromatis K."/>
            <person name="Markowitz V."/>
            <person name="Szeto E."/>
            <person name="Ivanova N."/>
            <person name="Pagani I."/>
            <person name="Pati A."/>
            <person name="Goodwin L."/>
            <person name="Nordberg H.P."/>
            <person name="Cantor M.N."/>
            <person name="Hua S.X."/>
            <person name="Woyke T."/>
            <person name="Kerfeld C.A."/>
        </authorList>
    </citation>
    <scope>NUCLEOTIDE SEQUENCE [LARGE SCALE GENOMIC DNA]</scope>
    <source>
        <strain evidence="2 3">PCC 7113</strain>
    </source>
</reference>
<evidence type="ECO:0000313" key="2">
    <source>
        <dbReference type="EMBL" id="AFZ21215.1"/>
    </source>
</evidence>
<dbReference type="InterPro" id="IPR025497">
    <property type="entry name" value="PatA-like_N"/>
</dbReference>
<sequence>MCIAGYLSDFSLAQICHLIETGKQTGLLTLRACLPTQASSAAVRYIWVYQGRLVAVAHQLDQQGLVSLIAQRQWINQAIFAQLVQTCPTHQPLGSYLKHKGALQAKQLKWLFQVQVLQSMRTLFQLQDAQFEFNSTVKLPTREMTGLSIPAMEATLIGLREAQRVLTAKLPLQDRASLTNSDVLAAQLPHPNQGLISTITHHPHHRLNALEWQVWEYTNGTVSLKAIARDLKLPIKQVQQIAFRLVAVGLVKEVPLWVNSPSPSSMDRLPTQLRQEAERRNVPHLFLDNFGEFLGNI</sequence>
<proteinExistence type="predicted"/>